<dbReference type="PANTHER" id="PTHR21615">
    <property type="entry name" value="CYCLIN N-TERMINAL DOMAIN-CONTAINING PROTEIN 1"/>
    <property type="match status" value="1"/>
</dbReference>
<evidence type="ECO:0000313" key="2">
    <source>
        <dbReference type="Proteomes" id="UP000264800"/>
    </source>
</evidence>
<dbReference type="STRING" id="37003.ENSKMAP00000009512"/>
<gene>
    <name evidence="1" type="primary">CNTD1</name>
</gene>
<accession>A0A3Q3F7T0</accession>
<dbReference type="OMA" id="FESEMMI"/>
<dbReference type="Proteomes" id="UP000264800">
    <property type="component" value="Unplaced"/>
</dbReference>
<dbReference type="GO" id="GO:0007131">
    <property type="term" value="P:reciprocal meiotic recombination"/>
    <property type="evidence" value="ECO:0007669"/>
    <property type="project" value="TreeGrafter"/>
</dbReference>
<proteinExistence type="predicted"/>
<evidence type="ECO:0000313" key="1">
    <source>
        <dbReference type="Ensembl" id="ENSKMAP00000009512.1"/>
    </source>
</evidence>
<reference evidence="1" key="1">
    <citation type="submission" date="2025-08" db="UniProtKB">
        <authorList>
            <consortium name="Ensembl"/>
        </authorList>
    </citation>
    <scope>IDENTIFICATION</scope>
</reference>
<dbReference type="AlphaFoldDB" id="A0A3Q3F7T0"/>
<organism evidence="1 2">
    <name type="scientific">Kryptolebias marmoratus</name>
    <name type="common">Mangrove killifish</name>
    <name type="synonym">Rivulus marmoratus</name>
    <dbReference type="NCBI Taxonomy" id="37003"/>
    <lineage>
        <taxon>Eukaryota</taxon>
        <taxon>Metazoa</taxon>
        <taxon>Chordata</taxon>
        <taxon>Craniata</taxon>
        <taxon>Vertebrata</taxon>
        <taxon>Euteleostomi</taxon>
        <taxon>Actinopterygii</taxon>
        <taxon>Neopterygii</taxon>
        <taxon>Teleostei</taxon>
        <taxon>Neoteleostei</taxon>
        <taxon>Acanthomorphata</taxon>
        <taxon>Ovalentaria</taxon>
        <taxon>Atherinomorphae</taxon>
        <taxon>Cyprinodontiformes</taxon>
        <taxon>Rivulidae</taxon>
        <taxon>Kryptolebias</taxon>
    </lineage>
</organism>
<protein>
    <submittedName>
        <fullName evidence="1">Cyclin N-terminal domain containing 1</fullName>
    </submittedName>
</protein>
<dbReference type="GO" id="GO:0035861">
    <property type="term" value="C:site of double-strand break"/>
    <property type="evidence" value="ECO:0007669"/>
    <property type="project" value="TreeGrafter"/>
</dbReference>
<sequence length="239" mass="27182">EKERITTASCCFCRPEVPLSASRLLSRFTRSFVPPRFMVRRVWDCLATPTAGGAAGDEPASYEDAIFDRLKDNFPLIIFSSVQLANKLFLHSHKIHINAAVLFLRSIGVRASKQTVLESELMVFKGLEFNLNVPNPLTYVEVLLEVLGYNEPDVPIENLYQRCLNVLQFVTLERTAIYEALLRVTTQSVSPSREQREKFVTVTEDCMLLGVGVIAVATFICLFQDWEEVRYGFFKCSHF</sequence>
<keyword evidence="2" id="KW-1185">Reference proteome</keyword>
<name>A0A3Q3F7T0_KRYMA</name>
<dbReference type="Ensembl" id="ENSKMAT00000009658.1">
    <property type="protein sequence ID" value="ENSKMAP00000009512.1"/>
    <property type="gene ID" value="ENSKMAG00000007138.1"/>
</dbReference>
<dbReference type="GeneTree" id="ENSGT00440000033966"/>
<dbReference type="PANTHER" id="PTHR21615:SF2">
    <property type="entry name" value="CYCLIN N-TERMINAL DOMAIN-CONTAINING PROTEIN 1"/>
    <property type="match status" value="1"/>
</dbReference>
<reference evidence="1" key="2">
    <citation type="submission" date="2025-09" db="UniProtKB">
        <authorList>
            <consortium name="Ensembl"/>
        </authorList>
    </citation>
    <scope>IDENTIFICATION</scope>
</reference>